<keyword evidence="1" id="KW-0378">Hydrolase</keyword>
<evidence type="ECO:0000313" key="4">
    <source>
        <dbReference type="EMBL" id="GAA2106470.1"/>
    </source>
</evidence>
<keyword evidence="5" id="KW-1185">Reference proteome</keyword>
<sequence length="295" mass="29519">MTPHSPASGPRTRTPARRCRTALGAAAAALAFGLAGCGTSGGEDSSAAPAPTAEAAGTSPGTEGTAPGPADASPSTAAEEFSGLIVAVDPGHNGGNAEDAATIGAQVPDGRGGTKACNTVGTSTDDGYAEHRFTWELATVLTERLEDAGAEVVLSRDSDDGVGPCVDERGAFAAEEEADVLVSLHANGSEDRSASGFHVIAAADGAAADDEAVAASQDLAGSLVTELEQQGLDRNPAYGRVVERSDLATLNHAAVPAVMLEAGEMRNADDAELLASSEGQDRIAEAIVRTVSRLG</sequence>
<feature type="compositionally biased region" description="Low complexity" evidence="2">
    <location>
        <begin position="43"/>
        <end position="72"/>
    </location>
</feature>
<dbReference type="Gene3D" id="3.40.630.40">
    <property type="entry name" value="Zn-dependent exopeptidases"/>
    <property type="match status" value="1"/>
</dbReference>
<dbReference type="PANTHER" id="PTHR30404">
    <property type="entry name" value="N-ACETYLMURAMOYL-L-ALANINE AMIDASE"/>
    <property type="match status" value="1"/>
</dbReference>
<dbReference type="SUPFAM" id="SSF53187">
    <property type="entry name" value="Zn-dependent exopeptidases"/>
    <property type="match status" value="1"/>
</dbReference>
<dbReference type="Proteomes" id="UP001500984">
    <property type="component" value="Unassembled WGS sequence"/>
</dbReference>
<dbReference type="RefSeq" id="WP_344338581.1">
    <property type="nucleotide sequence ID" value="NZ_BAAAPZ010000019.1"/>
</dbReference>
<dbReference type="PANTHER" id="PTHR30404:SF0">
    <property type="entry name" value="N-ACETYLMURAMOYL-L-ALANINE AMIDASE AMIC"/>
    <property type="match status" value="1"/>
</dbReference>
<gene>
    <name evidence="4" type="ORF">GCM10009823_32550</name>
</gene>
<organism evidence="4 5">
    <name type="scientific">Brevibacterium salitolerans</name>
    <dbReference type="NCBI Taxonomy" id="1403566"/>
    <lineage>
        <taxon>Bacteria</taxon>
        <taxon>Bacillati</taxon>
        <taxon>Actinomycetota</taxon>
        <taxon>Actinomycetes</taxon>
        <taxon>Micrococcales</taxon>
        <taxon>Brevibacteriaceae</taxon>
        <taxon>Brevibacterium</taxon>
    </lineage>
</organism>
<evidence type="ECO:0000256" key="1">
    <source>
        <dbReference type="ARBA" id="ARBA00022801"/>
    </source>
</evidence>
<accession>A0ABP5ITU7</accession>
<reference evidence="5" key="1">
    <citation type="journal article" date="2019" name="Int. J. Syst. Evol. Microbiol.">
        <title>The Global Catalogue of Microorganisms (GCM) 10K type strain sequencing project: providing services to taxonomists for standard genome sequencing and annotation.</title>
        <authorList>
            <consortium name="The Broad Institute Genomics Platform"/>
            <consortium name="The Broad Institute Genome Sequencing Center for Infectious Disease"/>
            <person name="Wu L."/>
            <person name="Ma J."/>
        </authorList>
    </citation>
    <scope>NUCLEOTIDE SEQUENCE [LARGE SCALE GENOMIC DNA]</scope>
    <source>
        <strain evidence="5">JCM 15900</strain>
    </source>
</reference>
<evidence type="ECO:0000256" key="2">
    <source>
        <dbReference type="SAM" id="MobiDB-lite"/>
    </source>
</evidence>
<dbReference type="InterPro" id="IPR050695">
    <property type="entry name" value="N-acetylmuramoyl_amidase_3"/>
</dbReference>
<proteinExistence type="predicted"/>
<protein>
    <submittedName>
        <fullName evidence="4">N-acetylmuramoyl-L-alanine amidase</fullName>
    </submittedName>
</protein>
<dbReference type="SMART" id="SM00646">
    <property type="entry name" value="Ami_3"/>
    <property type="match status" value="1"/>
</dbReference>
<dbReference type="EMBL" id="BAAAPZ010000019">
    <property type="protein sequence ID" value="GAA2106470.1"/>
    <property type="molecule type" value="Genomic_DNA"/>
</dbReference>
<name>A0ABP5ITU7_9MICO</name>
<feature type="region of interest" description="Disordered" evidence="2">
    <location>
        <begin position="38"/>
        <end position="114"/>
    </location>
</feature>
<evidence type="ECO:0000259" key="3">
    <source>
        <dbReference type="SMART" id="SM00646"/>
    </source>
</evidence>
<dbReference type="CDD" id="cd02696">
    <property type="entry name" value="MurNAc-LAA"/>
    <property type="match status" value="1"/>
</dbReference>
<comment type="caution">
    <text evidence="4">The sequence shown here is derived from an EMBL/GenBank/DDBJ whole genome shotgun (WGS) entry which is preliminary data.</text>
</comment>
<evidence type="ECO:0000313" key="5">
    <source>
        <dbReference type="Proteomes" id="UP001500984"/>
    </source>
</evidence>
<dbReference type="InterPro" id="IPR002508">
    <property type="entry name" value="MurNAc-LAA_cat"/>
</dbReference>
<dbReference type="Pfam" id="PF01520">
    <property type="entry name" value="Amidase_3"/>
    <property type="match status" value="1"/>
</dbReference>
<feature type="domain" description="MurNAc-LAA" evidence="3">
    <location>
        <begin position="170"/>
        <end position="292"/>
    </location>
</feature>